<gene>
    <name evidence="2" type="ORF">H8S23_00545</name>
</gene>
<organism evidence="2 3">
    <name type="scientific">Anaerofilum hominis</name>
    <dbReference type="NCBI Taxonomy" id="2763016"/>
    <lineage>
        <taxon>Bacteria</taxon>
        <taxon>Bacillati</taxon>
        <taxon>Bacillota</taxon>
        <taxon>Clostridia</taxon>
        <taxon>Eubacteriales</taxon>
        <taxon>Oscillospiraceae</taxon>
        <taxon>Anaerofilum</taxon>
    </lineage>
</organism>
<feature type="chain" id="PRO_5038082811" evidence="1">
    <location>
        <begin position="23"/>
        <end position="176"/>
    </location>
</feature>
<comment type="caution">
    <text evidence="2">The sequence shown here is derived from an EMBL/GenBank/DDBJ whole genome shotgun (WGS) entry which is preliminary data.</text>
</comment>
<reference evidence="2" key="1">
    <citation type="submission" date="2020-08" db="EMBL/GenBank/DDBJ databases">
        <title>Genome public.</title>
        <authorList>
            <person name="Liu C."/>
            <person name="Sun Q."/>
        </authorList>
    </citation>
    <scope>NUCLEOTIDE SEQUENCE</scope>
    <source>
        <strain evidence="2">BX8</strain>
    </source>
</reference>
<accession>A0A923IBZ0</accession>
<dbReference type="EMBL" id="JACONZ010000001">
    <property type="protein sequence ID" value="MBC5579990.1"/>
    <property type="molecule type" value="Genomic_DNA"/>
</dbReference>
<feature type="signal peptide" evidence="1">
    <location>
        <begin position="1"/>
        <end position="22"/>
    </location>
</feature>
<proteinExistence type="predicted"/>
<evidence type="ECO:0000313" key="3">
    <source>
        <dbReference type="Proteomes" id="UP000659630"/>
    </source>
</evidence>
<keyword evidence="3" id="KW-1185">Reference proteome</keyword>
<protein>
    <submittedName>
        <fullName evidence="2">Uncharacterized protein</fullName>
    </submittedName>
</protein>
<keyword evidence="1" id="KW-0732">Signal</keyword>
<evidence type="ECO:0000256" key="1">
    <source>
        <dbReference type="SAM" id="SignalP"/>
    </source>
</evidence>
<sequence length="176" mass="18369">MKKHLTPARLLGYALCLSAVFAAVGGLSYSRFSAPVSGSGTAAVAAAALDLTSQEAIDVSGMKPGDVRTFSFQVANYSGGRVSEVAQEYEIAVETTGNLPLTYALAADGGEEAGRVKAGEGVRVWTGGLFPAAQQTAHTYILTVSWPKEKTAEDYAREIDLVTLVINAKQSLPAQA</sequence>
<dbReference type="AlphaFoldDB" id="A0A923IBZ0"/>
<dbReference type="RefSeq" id="WP_186886368.1">
    <property type="nucleotide sequence ID" value="NZ_JACONZ010000001.1"/>
</dbReference>
<evidence type="ECO:0000313" key="2">
    <source>
        <dbReference type="EMBL" id="MBC5579990.1"/>
    </source>
</evidence>
<dbReference type="Proteomes" id="UP000659630">
    <property type="component" value="Unassembled WGS sequence"/>
</dbReference>
<name>A0A923IBZ0_9FIRM</name>